<dbReference type="PANTHER" id="PTHR43175:SF3">
    <property type="entry name" value="CARBON DISULFIDE HYDROLASE"/>
    <property type="match status" value="1"/>
</dbReference>
<dbReference type="PANTHER" id="PTHR43175">
    <property type="entry name" value="CARBONIC ANHYDRASE"/>
    <property type="match status" value="1"/>
</dbReference>
<evidence type="ECO:0000256" key="2">
    <source>
        <dbReference type="ARBA" id="ARBA00012925"/>
    </source>
</evidence>
<dbReference type="SMART" id="SM00947">
    <property type="entry name" value="Pro_CA"/>
    <property type="match status" value="1"/>
</dbReference>
<proteinExistence type="inferred from homology"/>
<feature type="binding site" evidence="6">
    <location>
        <position position="95"/>
    </location>
    <ligand>
        <name>Zn(2+)</name>
        <dbReference type="ChEBI" id="CHEBI:29105"/>
    </ligand>
</feature>
<accession>A0A366E7M7</accession>
<keyword evidence="4 6" id="KW-0862">Zinc</keyword>
<comment type="similarity">
    <text evidence="1">Belongs to the beta-class carbonic anhydrase family.</text>
</comment>
<dbReference type="InterPro" id="IPR036874">
    <property type="entry name" value="Carbonic_anhydrase_sf"/>
</dbReference>
<dbReference type="STRING" id="200904.GCA_900168775_01140"/>
<dbReference type="Proteomes" id="UP000252254">
    <property type="component" value="Unassembled WGS sequence"/>
</dbReference>
<dbReference type="GO" id="GO:0004089">
    <property type="term" value="F:carbonate dehydratase activity"/>
    <property type="evidence" value="ECO:0007669"/>
    <property type="project" value="UniProtKB-EC"/>
</dbReference>
<evidence type="ECO:0000313" key="7">
    <source>
        <dbReference type="EMBL" id="RBO98312.1"/>
    </source>
</evidence>
<reference evidence="7 8" key="1">
    <citation type="submission" date="2018-06" db="EMBL/GenBank/DDBJ databases">
        <title>Genomic Encyclopedia of Type Strains, Phase IV (KMG-IV): sequencing the most valuable type-strain genomes for metagenomic binning, comparative biology and taxonomic classification.</title>
        <authorList>
            <person name="Goeker M."/>
        </authorList>
    </citation>
    <scope>NUCLEOTIDE SEQUENCE [LARGE SCALE GENOMIC DNA]</scope>
    <source>
        <strain evidence="7 8">DSM 15140</strain>
    </source>
</reference>
<dbReference type="EC" id="4.2.1.1" evidence="2"/>
<name>A0A366E7M7_9BACI</name>
<comment type="cofactor">
    <cofactor evidence="6">
        <name>Zn(2+)</name>
        <dbReference type="ChEBI" id="CHEBI:29105"/>
    </cofactor>
    <text evidence="6">Binds 1 zinc ion per subunit.</text>
</comment>
<dbReference type="SUPFAM" id="SSF53056">
    <property type="entry name" value="beta-carbonic anhydrase, cab"/>
    <property type="match status" value="1"/>
</dbReference>
<gene>
    <name evidence="7" type="ORF">DES48_105163</name>
</gene>
<feature type="binding site" evidence="6">
    <location>
        <position position="39"/>
    </location>
    <ligand>
        <name>Zn(2+)</name>
        <dbReference type="ChEBI" id="CHEBI:29105"/>
    </ligand>
</feature>
<evidence type="ECO:0000313" key="8">
    <source>
        <dbReference type="Proteomes" id="UP000252254"/>
    </source>
</evidence>
<keyword evidence="8" id="KW-1185">Reference proteome</keyword>
<evidence type="ECO:0000256" key="6">
    <source>
        <dbReference type="PIRSR" id="PIRSR601765-1"/>
    </source>
</evidence>
<dbReference type="Gene3D" id="3.40.1050.10">
    <property type="entry name" value="Carbonic anhydrase"/>
    <property type="match status" value="1"/>
</dbReference>
<dbReference type="AlphaFoldDB" id="A0A366E7M7"/>
<protein>
    <recommendedName>
        <fullName evidence="2">carbonic anhydrase</fullName>
        <ecNumber evidence="2">4.2.1.1</ecNumber>
    </recommendedName>
</protein>
<organism evidence="7 8">
    <name type="scientific">Paraliobacillus ryukyuensis</name>
    <dbReference type="NCBI Taxonomy" id="200904"/>
    <lineage>
        <taxon>Bacteria</taxon>
        <taxon>Bacillati</taxon>
        <taxon>Bacillota</taxon>
        <taxon>Bacilli</taxon>
        <taxon>Bacillales</taxon>
        <taxon>Bacillaceae</taxon>
        <taxon>Paraliobacillus</taxon>
    </lineage>
</organism>
<evidence type="ECO:0000256" key="5">
    <source>
        <dbReference type="ARBA" id="ARBA00048348"/>
    </source>
</evidence>
<comment type="caution">
    <text evidence="7">The sequence shown here is derived from an EMBL/GenBank/DDBJ whole genome shotgun (WGS) entry which is preliminary data.</text>
</comment>
<dbReference type="CDD" id="cd03379">
    <property type="entry name" value="beta_CA_cladeD"/>
    <property type="match status" value="1"/>
</dbReference>
<evidence type="ECO:0000256" key="3">
    <source>
        <dbReference type="ARBA" id="ARBA00022723"/>
    </source>
</evidence>
<evidence type="ECO:0000256" key="1">
    <source>
        <dbReference type="ARBA" id="ARBA00006217"/>
    </source>
</evidence>
<sequence>MLLEEILQFNQKFVEDEAYKPFETDGLPNKRAVIFTCMDTRLIELLPNALNLKNGDVKMVKNAGAILTDKYDSTMKSILIAIHALQAEEVFVIAHHNCGMNHLDTDTLLERMKVQGITDEAIHSLDKDANEWLKGFESVEDSVRQSVSIIEDHPLLPTDIPVHGLVIDPQTGKLDLVTNGYSS</sequence>
<comment type="catalytic activity">
    <reaction evidence="5">
        <text>hydrogencarbonate + H(+) = CO2 + H2O</text>
        <dbReference type="Rhea" id="RHEA:10748"/>
        <dbReference type="ChEBI" id="CHEBI:15377"/>
        <dbReference type="ChEBI" id="CHEBI:15378"/>
        <dbReference type="ChEBI" id="CHEBI:16526"/>
        <dbReference type="ChEBI" id="CHEBI:17544"/>
        <dbReference type="EC" id="4.2.1.1"/>
    </reaction>
</comment>
<keyword evidence="3 6" id="KW-0479">Metal-binding</keyword>
<dbReference type="Pfam" id="PF00484">
    <property type="entry name" value="Pro_CA"/>
    <property type="match status" value="1"/>
</dbReference>
<feature type="binding site" evidence="6">
    <location>
        <position position="37"/>
    </location>
    <ligand>
        <name>Zn(2+)</name>
        <dbReference type="ChEBI" id="CHEBI:29105"/>
    </ligand>
</feature>
<dbReference type="GO" id="GO:0008270">
    <property type="term" value="F:zinc ion binding"/>
    <property type="evidence" value="ECO:0007669"/>
    <property type="project" value="InterPro"/>
</dbReference>
<evidence type="ECO:0000256" key="4">
    <source>
        <dbReference type="ARBA" id="ARBA00022833"/>
    </source>
</evidence>
<dbReference type="InterPro" id="IPR001765">
    <property type="entry name" value="Carbonic_anhydrase"/>
</dbReference>
<dbReference type="EMBL" id="QNRI01000005">
    <property type="protein sequence ID" value="RBO98312.1"/>
    <property type="molecule type" value="Genomic_DNA"/>
</dbReference>
<feature type="binding site" evidence="6">
    <location>
        <position position="98"/>
    </location>
    <ligand>
        <name>Zn(2+)</name>
        <dbReference type="ChEBI" id="CHEBI:29105"/>
    </ligand>
</feature>